<feature type="transmembrane region" description="Helical" evidence="7">
    <location>
        <begin position="33"/>
        <end position="52"/>
    </location>
</feature>
<dbReference type="GO" id="GO:0055085">
    <property type="term" value="P:transmembrane transport"/>
    <property type="evidence" value="ECO:0007669"/>
    <property type="project" value="TreeGrafter"/>
</dbReference>
<dbReference type="Proteomes" id="UP000288405">
    <property type="component" value="Unassembled WGS sequence"/>
</dbReference>
<gene>
    <name evidence="8" type="ORF">CWE11_04590</name>
</gene>
<evidence type="ECO:0000313" key="8">
    <source>
        <dbReference type="EMBL" id="RUO35304.1"/>
    </source>
</evidence>
<keyword evidence="3 7" id="KW-0812">Transmembrane</keyword>
<comment type="similarity">
    <text evidence="2">Belongs to the autoinducer-2 exporter (AI-2E) (TC 2.A.86) family.</text>
</comment>
<dbReference type="EMBL" id="PIPM01000003">
    <property type="protein sequence ID" value="RUO35304.1"/>
    <property type="molecule type" value="Genomic_DNA"/>
</dbReference>
<feature type="region of interest" description="Disordered" evidence="6">
    <location>
        <begin position="355"/>
        <end position="374"/>
    </location>
</feature>
<evidence type="ECO:0000256" key="7">
    <source>
        <dbReference type="SAM" id="Phobius"/>
    </source>
</evidence>
<evidence type="ECO:0000256" key="3">
    <source>
        <dbReference type="ARBA" id="ARBA00022692"/>
    </source>
</evidence>
<accession>A0A432WNE9</accession>
<keyword evidence="9" id="KW-1185">Reference proteome</keyword>
<keyword evidence="5 7" id="KW-0472">Membrane</keyword>
<feature type="transmembrane region" description="Helical" evidence="7">
    <location>
        <begin position="137"/>
        <end position="164"/>
    </location>
</feature>
<dbReference type="RefSeq" id="WP_126776424.1">
    <property type="nucleotide sequence ID" value="NZ_PIPM01000003.1"/>
</dbReference>
<name>A0A432WNE9_9GAMM</name>
<evidence type="ECO:0000256" key="4">
    <source>
        <dbReference type="ARBA" id="ARBA00022989"/>
    </source>
</evidence>
<evidence type="ECO:0000313" key="9">
    <source>
        <dbReference type="Proteomes" id="UP000288405"/>
    </source>
</evidence>
<comment type="subcellular location">
    <subcellularLocation>
        <location evidence="1">Membrane</location>
        <topology evidence="1">Multi-pass membrane protein</topology>
    </subcellularLocation>
</comment>
<dbReference type="GO" id="GO:0016020">
    <property type="term" value="C:membrane"/>
    <property type="evidence" value="ECO:0007669"/>
    <property type="project" value="UniProtKB-SubCell"/>
</dbReference>
<evidence type="ECO:0000256" key="2">
    <source>
        <dbReference type="ARBA" id="ARBA00009773"/>
    </source>
</evidence>
<feature type="transmembrane region" description="Helical" evidence="7">
    <location>
        <begin position="259"/>
        <end position="280"/>
    </location>
</feature>
<keyword evidence="4 7" id="KW-1133">Transmembrane helix</keyword>
<dbReference type="AlphaFoldDB" id="A0A432WNE9"/>
<dbReference type="Pfam" id="PF01594">
    <property type="entry name" value="AI-2E_transport"/>
    <property type="match status" value="1"/>
</dbReference>
<dbReference type="InterPro" id="IPR002549">
    <property type="entry name" value="AI-2E-like"/>
</dbReference>
<reference evidence="8 9" key="1">
    <citation type="journal article" date="2011" name="Front. Microbiol.">
        <title>Genomic signatures of strain selection and enhancement in Bacillus atrophaeus var. globigii, a historical biowarfare simulant.</title>
        <authorList>
            <person name="Gibbons H.S."/>
            <person name="Broomall S.M."/>
            <person name="McNew L.A."/>
            <person name="Daligault H."/>
            <person name="Chapman C."/>
            <person name="Bruce D."/>
            <person name="Karavis M."/>
            <person name="Krepps M."/>
            <person name="McGregor P.A."/>
            <person name="Hong C."/>
            <person name="Park K.H."/>
            <person name="Akmal A."/>
            <person name="Feldman A."/>
            <person name="Lin J.S."/>
            <person name="Chang W.E."/>
            <person name="Higgs B.W."/>
            <person name="Demirev P."/>
            <person name="Lindquist J."/>
            <person name="Liem A."/>
            <person name="Fochler E."/>
            <person name="Read T.D."/>
            <person name="Tapia R."/>
            <person name="Johnson S."/>
            <person name="Bishop-Lilly K.A."/>
            <person name="Detter C."/>
            <person name="Han C."/>
            <person name="Sozhamannan S."/>
            <person name="Rosenzweig C.N."/>
            <person name="Skowronski E.W."/>
        </authorList>
    </citation>
    <scope>NUCLEOTIDE SEQUENCE [LARGE SCALE GENOMIC DNA]</scope>
    <source>
        <strain evidence="8 9">GYP-17</strain>
    </source>
</reference>
<dbReference type="PANTHER" id="PTHR21716">
    <property type="entry name" value="TRANSMEMBRANE PROTEIN"/>
    <property type="match status" value="1"/>
</dbReference>
<feature type="transmembrane region" description="Helical" evidence="7">
    <location>
        <begin position="198"/>
        <end position="218"/>
    </location>
</feature>
<dbReference type="OrthoDB" id="9799225at2"/>
<proteinExistence type="inferred from homology"/>
<dbReference type="PANTHER" id="PTHR21716:SF64">
    <property type="entry name" value="AI-2 TRANSPORT PROTEIN TQSA"/>
    <property type="match status" value="1"/>
</dbReference>
<feature type="transmembrane region" description="Helical" evidence="7">
    <location>
        <begin position="292"/>
        <end position="314"/>
    </location>
</feature>
<protein>
    <recommendedName>
        <fullName evidence="10">AI-2E family transporter</fullName>
    </recommendedName>
</protein>
<organism evidence="8 9">
    <name type="scientific">Aliidiomarina sanyensis</name>
    <dbReference type="NCBI Taxonomy" id="1249555"/>
    <lineage>
        <taxon>Bacteria</taxon>
        <taxon>Pseudomonadati</taxon>
        <taxon>Pseudomonadota</taxon>
        <taxon>Gammaproteobacteria</taxon>
        <taxon>Alteromonadales</taxon>
        <taxon>Idiomarinaceae</taxon>
        <taxon>Aliidiomarina</taxon>
    </lineage>
</organism>
<evidence type="ECO:0000256" key="5">
    <source>
        <dbReference type="ARBA" id="ARBA00023136"/>
    </source>
</evidence>
<comment type="caution">
    <text evidence="8">The sequence shown here is derived from an EMBL/GenBank/DDBJ whole genome shotgun (WGS) entry which is preliminary data.</text>
</comment>
<sequence length="374" mass="40652">MSDQSSALSSMSKIFVVAAAIVVILAGVKAASVIVVPFLLALFITIIFQPVIQWFRLKNLPPFAAIVAIVMVILVAGFALAGLIVQSVNEFTLNMPVYRARMTEQFSALVTFAAQFNIHLNQALLQEQFDPARLMSMAVNILSSLGGMLTNTLLILLIVAFMLAESALIPKKISLAFGQPEKQMKRFSSMLIAINKYLALKTIISLVTGFLVGFGLWLLGVDHFILWAVVAFLFNYIPNIGSILAAIPAVIMALIQFSPLMAGAVAALYLAINLVMGNLIEPRVMGRGLGLSTLVVFLSLIFWGWLLGPVGMLLSVPLTMMVKIGFEENPNTRWLAIMLSGDELKHHAHELDLPAQNKPVQNKPAQDAPANPTE</sequence>
<evidence type="ECO:0008006" key="10">
    <source>
        <dbReference type="Google" id="ProtNLM"/>
    </source>
</evidence>
<feature type="transmembrane region" description="Helical" evidence="7">
    <location>
        <begin position="64"/>
        <end position="85"/>
    </location>
</feature>
<evidence type="ECO:0000256" key="6">
    <source>
        <dbReference type="SAM" id="MobiDB-lite"/>
    </source>
</evidence>
<feature type="transmembrane region" description="Helical" evidence="7">
    <location>
        <begin position="6"/>
        <end position="26"/>
    </location>
</feature>
<feature type="transmembrane region" description="Helical" evidence="7">
    <location>
        <begin position="224"/>
        <end position="247"/>
    </location>
</feature>
<evidence type="ECO:0000256" key="1">
    <source>
        <dbReference type="ARBA" id="ARBA00004141"/>
    </source>
</evidence>